<feature type="coiled-coil region" evidence="1">
    <location>
        <begin position="31"/>
        <end position="69"/>
    </location>
</feature>
<evidence type="ECO:0000256" key="2">
    <source>
        <dbReference type="SAM" id="SignalP"/>
    </source>
</evidence>
<dbReference type="EMBL" id="JAGBKN010000034">
    <property type="protein sequence ID" value="MBO1517889.1"/>
    <property type="molecule type" value="Genomic_DNA"/>
</dbReference>
<dbReference type="AlphaFoldDB" id="A0AAW4IXF7"/>
<dbReference type="Proteomes" id="UP000664161">
    <property type="component" value="Unassembled WGS sequence"/>
</dbReference>
<feature type="chain" id="PRO_5043408552" description="Lipoprotein" evidence="2">
    <location>
        <begin position="22"/>
        <end position="346"/>
    </location>
</feature>
<comment type="caution">
    <text evidence="3">The sequence shown here is derived from an EMBL/GenBank/DDBJ whole genome shotgun (WGS) entry which is preliminary data.</text>
</comment>
<evidence type="ECO:0000313" key="4">
    <source>
        <dbReference type="Proteomes" id="UP000664161"/>
    </source>
</evidence>
<reference evidence="3 4" key="1">
    <citation type="submission" date="2021-03" db="EMBL/GenBank/DDBJ databases">
        <authorList>
            <person name="Shang D.-D."/>
            <person name="Du Z.-J."/>
            <person name="Chen G.-J."/>
        </authorList>
    </citation>
    <scope>NUCLEOTIDE SEQUENCE [LARGE SCALE GENOMIC DNA]</scope>
    <source>
        <strain evidence="3 4">F2608</strain>
    </source>
</reference>
<proteinExistence type="predicted"/>
<sequence length="346" mass="37756">MSAPKLLLSALTLSMASLALSACGSDGDKVKEEYDRIEDQVKEEYDRIEDKVKEEYKEVEDKLSDDEKSMAEILESVFLPEESLDNFLDKLTPEGGLGGLYVGHFVEIEDGDDNDIDIGAVYFDISKDGLGSVDGSFSYQQQACQENNTLGINSAIKVDNYIAGKVTGSLDTLAFLDVKYVNDLGIETPNLFTTFAGSFEKKQAGTAWQGSFEYQDGLGGQTLTSSEKNCNVTYTISDRSNFKTYPLDYRLGELNVDVSGNGSQKVATWQNPRNTQYILVSQIDINKAETGANGYVQNLVLSAGETTFSPLIPASPTNYAIVVQAFDAANDLIGYQAVVQDLPESL</sequence>
<accession>A0AAW4IXF7</accession>
<keyword evidence="4" id="KW-1185">Reference proteome</keyword>
<feature type="signal peptide" evidence="2">
    <location>
        <begin position="1"/>
        <end position="21"/>
    </location>
</feature>
<keyword evidence="2" id="KW-0732">Signal</keyword>
<gene>
    <name evidence="3" type="ORF">J3491_11175</name>
</gene>
<evidence type="ECO:0000313" key="3">
    <source>
        <dbReference type="EMBL" id="MBO1517889.1"/>
    </source>
</evidence>
<organism evidence="3 4">
    <name type="scientific">Psychrobacter halodurans</name>
    <dbReference type="NCBI Taxonomy" id="2818439"/>
    <lineage>
        <taxon>Bacteria</taxon>
        <taxon>Pseudomonadati</taxon>
        <taxon>Pseudomonadota</taxon>
        <taxon>Gammaproteobacteria</taxon>
        <taxon>Moraxellales</taxon>
        <taxon>Moraxellaceae</taxon>
        <taxon>Psychrobacter</taxon>
    </lineage>
</organism>
<evidence type="ECO:0008006" key="5">
    <source>
        <dbReference type="Google" id="ProtNLM"/>
    </source>
</evidence>
<evidence type="ECO:0000256" key="1">
    <source>
        <dbReference type="SAM" id="Coils"/>
    </source>
</evidence>
<dbReference type="RefSeq" id="WP_207970266.1">
    <property type="nucleotide sequence ID" value="NZ_JAGBKN010000034.1"/>
</dbReference>
<dbReference type="PROSITE" id="PS51257">
    <property type="entry name" value="PROKAR_LIPOPROTEIN"/>
    <property type="match status" value="1"/>
</dbReference>
<keyword evidence="1" id="KW-0175">Coiled coil</keyword>
<name>A0AAW4IXF7_9GAMM</name>
<protein>
    <recommendedName>
        <fullName evidence="5">Lipoprotein</fullName>
    </recommendedName>
</protein>